<dbReference type="AlphaFoldDB" id="A0A3P6G5F3"/>
<sequence>MTSYKLFLSAISKISLWDCLFLVVYATLLFSSWNWLSSIVDWYGENHKTSSVWPAVFASLLVGAVFGVLTMATAALFIAARAIVVICTSVVVAMAFAGESSRWMVVEGRKATREIVGCVFKDLLKVGNVVALLCALLAYFVFFSSYSSSSSCP</sequence>
<keyword evidence="1" id="KW-1133">Transmembrane helix</keyword>
<organism evidence="2">
    <name type="scientific">Brassica oleracea</name>
    <name type="common">Wild cabbage</name>
    <dbReference type="NCBI Taxonomy" id="3712"/>
    <lineage>
        <taxon>Eukaryota</taxon>
        <taxon>Viridiplantae</taxon>
        <taxon>Streptophyta</taxon>
        <taxon>Embryophyta</taxon>
        <taxon>Tracheophyta</taxon>
        <taxon>Spermatophyta</taxon>
        <taxon>Magnoliopsida</taxon>
        <taxon>eudicotyledons</taxon>
        <taxon>Gunneridae</taxon>
        <taxon>Pentapetalae</taxon>
        <taxon>rosids</taxon>
        <taxon>malvids</taxon>
        <taxon>Brassicales</taxon>
        <taxon>Brassicaceae</taxon>
        <taxon>Brassiceae</taxon>
        <taxon>Brassica</taxon>
    </lineage>
</organism>
<feature type="transmembrane region" description="Helical" evidence="1">
    <location>
        <begin position="51"/>
        <end position="69"/>
    </location>
</feature>
<proteinExistence type="predicted"/>
<feature type="transmembrane region" description="Helical" evidence="1">
    <location>
        <begin position="7"/>
        <end position="31"/>
    </location>
</feature>
<reference evidence="2" key="1">
    <citation type="submission" date="2018-11" db="EMBL/GenBank/DDBJ databases">
        <authorList>
            <consortium name="Genoscope - CEA"/>
            <person name="William W."/>
        </authorList>
    </citation>
    <scope>NUCLEOTIDE SEQUENCE</scope>
</reference>
<protein>
    <submittedName>
        <fullName evidence="2">Uncharacterized protein</fullName>
    </submittedName>
</protein>
<keyword evidence="1" id="KW-0472">Membrane</keyword>
<dbReference type="EMBL" id="LR031879">
    <property type="protein sequence ID" value="VDD55526.1"/>
    <property type="molecule type" value="Genomic_DNA"/>
</dbReference>
<gene>
    <name evidence="2" type="ORF">BOLC8T48755H</name>
</gene>
<name>A0A3P6G5F3_BRAOL</name>
<accession>A0A3P6G5F3</accession>
<feature type="transmembrane region" description="Helical" evidence="1">
    <location>
        <begin position="129"/>
        <end position="147"/>
    </location>
</feature>
<dbReference type="PANTHER" id="PTHR34656:SF4">
    <property type="entry name" value="PYRROLINE-5-CARBOXYLATE REDUCTASE"/>
    <property type="match status" value="1"/>
</dbReference>
<dbReference type="PANTHER" id="PTHR34656">
    <property type="entry name" value="PYRROLINE-5-CARBOXYLATE REDUCTASE"/>
    <property type="match status" value="1"/>
</dbReference>
<evidence type="ECO:0000313" key="2">
    <source>
        <dbReference type="EMBL" id="VDD55526.1"/>
    </source>
</evidence>
<keyword evidence="1" id="KW-0812">Transmembrane</keyword>
<evidence type="ECO:0000256" key="1">
    <source>
        <dbReference type="SAM" id="Phobius"/>
    </source>
</evidence>
<feature type="transmembrane region" description="Helical" evidence="1">
    <location>
        <begin position="76"/>
        <end position="97"/>
    </location>
</feature>